<feature type="compositionally biased region" description="Low complexity" evidence="1">
    <location>
        <begin position="362"/>
        <end position="373"/>
    </location>
</feature>
<name>A0A2B7ZBA6_9EURO</name>
<sequence>MDSKYTTHLLSDGMTRSERLMLSYRNWKIHDINLAATCDDIQQVLFFLRSLVYTCRGIGGIDCETINAIEDNVYHCRRAISNFETQVLMRYRMLRATIGEEEEGEEEEEKADGDEELQFPAFMRWCPFDQAAHLALKYVIDELQLVISVAVDVFLLAGGHCDNCDDCDGTGCELPLRMTNGRQCFDRCTPVERSSKRTDGGWQPGDDYEDNKSMFTCLYYERSYIDSYDRKDMQDMSRTHYSSHQQQQQKKKARSRRRDEDTNAPSFTKAEPPHHVGNIPLLVQLNANDASDIISTPIINAGDCWFGDKRHAEIEHWLDSVKNEETDYSTIYDYYYYYYDHHHRPANTFGDIFDSGEEDSASDSASPSDSECPSTSIILEYLDGPSRGCSGGVSAAVDASYQKHRTEVGERPDDYYHWYFGDVAILLVGGRGDVDEHPAEFQVGC</sequence>
<protein>
    <submittedName>
        <fullName evidence="2">Uncharacterized protein</fullName>
    </submittedName>
</protein>
<dbReference type="Proteomes" id="UP000226031">
    <property type="component" value="Unassembled WGS sequence"/>
</dbReference>
<dbReference type="EMBL" id="PDND01000191">
    <property type="protein sequence ID" value="PGH30117.1"/>
    <property type="molecule type" value="Genomic_DNA"/>
</dbReference>
<proteinExistence type="predicted"/>
<feature type="region of interest" description="Disordered" evidence="1">
    <location>
        <begin position="235"/>
        <end position="275"/>
    </location>
</feature>
<reference evidence="2 3" key="1">
    <citation type="submission" date="2017-10" db="EMBL/GenBank/DDBJ databases">
        <title>Comparative genomics in systemic dimorphic fungi from Ajellomycetaceae.</title>
        <authorList>
            <person name="Munoz J.F."/>
            <person name="Mcewen J.G."/>
            <person name="Clay O.K."/>
            <person name="Cuomo C.A."/>
        </authorList>
    </citation>
    <scope>NUCLEOTIDE SEQUENCE [LARGE SCALE GENOMIC DNA]</scope>
    <source>
        <strain evidence="2 3">UAMH4076</strain>
    </source>
</reference>
<dbReference type="VEuPathDB" id="FungiDB:EMCG_00597"/>
<feature type="region of interest" description="Disordered" evidence="1">
    <location>
        <begin position="350"/>
        <end position="373"/>
    </location>
</feature>
<comment type="caution">
    <text evidence="2">The sequence shown here is derived from an EMBL/GenBank/DDBJ whole genome shotgun (WGS) entry which is preliminary data.</text>
</comment>
<accession>A0A2B7ZBA6</accession>
<evidence type="ECO:0000313" key="2">
    <source>
        <dbReference type="EMBL" id="PGH30117.1"/>
    </source>
</evidence>
<keyword evidence="3" id="KW-1185">Reference proteome</keyword>
<organism evidence="2 3">
    <name type="scientific">[Emmonsia] crescens</name>
    <dbReference type="NCBI Taxonomy" id="73230"/>
    <lineage>
        <taxon>Eukaryota</taxon>
        <taxon>Fungi</taxon>
        <taxon>Dikarya</taxon>
        <taxon>Ascomycota</taxon>
        <taxon>Pezizomycotina</taxon>
        <taxon>Eurotiomycetes</taxon>
        <taxon>Eurotiomycetidae</taxon>
        <taxon>Onygenales</taxon>
        <taxon>Ajellomycetaceae</taxon>
        <taxon>Emergomyces</taxon>
    </lineage>
</organism>
<evidence type="ECO:0000313" key="3">
    <source>
        <dbReference type="Proteomes" id="UP000226031"/>
    </source>
</evidence>
<evidence type="ECO:0000256" key="1">
    <source>
        <dbReference type="SAM" id="MobiDB-lite"/>
    </source>
</evidence>
<dbReference type="AlphaFoldDB" id="A0A2B7ZBA6"/>
<gene>
    <name evidence="2" type="ORF">GX50_07137</name>
</gene>